<evidence type="ECO:0000313" key="2">
    <source>
        <dbReference type="RefSeq" id="XP_045140996.1"/>
    </source>
</evidence>
<keyword evidence="2" id="KW-0812">Transmembrane</keyword>
<proteinExistence type="predicted"/>
<keyword evidence="1" id="KW-1185">Reference proteome</keyword>
<sequence>MSSNIPPVNNKFGVISATYYNQLLNNNFQNLNKTKRSKPRQPFSITRHFILKFNNTCDLGESEYLKEQIRRTILRCKRRLGLRTLGSGKHVDIPSGWTEAIYLAQCKGDIQEEALNVLYASLDHAPFDYNQLPVLFFVAESVLYRLCCDAFLKTYLYSVEMKLAKIGYLVFLRLFVFFLHDHLGCFKRHLLRLRPYLQALSLSEETYCTFGNKKNYEGARSFKEDGFQESLQFKQKGYEVSNLLWHCVAAWSCVQKNSSKLNNVLEHLNCYKGQLQQKCWLDSTLALLVLGEASKLNMVCLKALMDLIRDFISNIISAQNQEESYKDNNIVWAWNIVYTYITIMAEICLYAATSNLRKTAFTGFCACESKQKHILHIGNRTEDGPVLREASVLGLLKYFSSKISDNCHQVIWTGYYGIVCNLVKMSWELRADEEQDGLRNVIWQTLQLIKRHEKDTRIQTALKIAQAELNEPIDPFTSTKVPSNVGDETVSKYIGWRVAKTLSNLFFSSTDDLAFPLKKPQSGVLMKYPQKKEDPKKKRLLRFSVREHPSKSEIPMCPYPDFHSKVHEQMARIIDHYWEEELKNREMEDAKALAEELKEKKLREKNHFQEIMKRREEKLHKKSKPYELSPRAAVVSLENKMAHTKVEAHIAKKMLK</sequence>
<organism evidence="1 2">
    <name type="scientific">Echinops telfairi</name>
    <name type="common">Lesser hedgehog tenrec</name>
    <dbReference type="NCBI Taxonomy" id="9371"/>
    <lineage>
        <taxon>Eukaryota</taxon>
        <taxon>Metazoa</taxon>
        <taxon>Chordata</taxon>
        <taxon>Craniata</taxon>
        <taxon>Vertebrata</taxon>
        <taxon>Euteleostomi</taxon>
        <taxon>Mammalia</taxon>
        <taxon>Eutheria</taxon>
        <taxon>Afrotheria</taxon>
        <taxon>Tenrecidae</taxon>
        <taxon>Tenrecinae</taxon>
        <taxon>Echinops</taxon>
    </lineage>
</organism>
<dbReference type="RefSeq" id="XP_045140996.1">
    <property type="nucleotide sequence ID" value="XM_045285061.1"/>
</dbReference>
<evidence type="ECO:0000313" key="1">
    <source>
        <dbReference type="Proteomes" id="UP000694863"/>
    </source>
</evidence>
<keyword evidence="2" id="KW-0472">Membrane</keyword>
<dbReference type="Proteomes" id="UP000694863">
    <property type="component" value="Unplaced"/>
</dbReference>
<reference evidence="2" key="1">
    <citation type="submission" date="2025-08" db="UniProtKB">
        <authorList>
            <consortium name="RefSeq"/>
        </authorList>
    </citation>
    <scope>IDENTIFICATION</scope>
</reference>
<protein>
    <submittedName>
        <fullName evidence="2">Transmembrane protein 232</fullName>
    </submittedName>
</protein>
<gene>
    <name evidence="2" type="primary">TMEM232</name>
</gene>
<accession>A0AC55CPM8</accession>
<name>A0AC55CPM8_ECHTE</name>